<comment type="caution">
    <text evidence="1">The sequence shown here is derived from an EMBL/GenBank/DDBJ whole genome shotgun (WGS) entry which is preliminary data.</text>
</comment>
<gene>
    <name evidence="1" type="ORF">RF55_16279</name>
</gene>
<dbReference type="EMBL" id="LBMM01014243">
    <property type="protein sequence ID" value="KMQ85264.1"/>
    <property type="molecule type" value="Genomic_DNA"/>
</dbReference>
<dbReference type="GO" id="GO:0003964">
    <property type="term" value="F:RNA-directed DNA polymerase activity"/>
    <property type="evidence" value="ECO:0007669"/>
    <property type="project" value="UniProtKB-KW"/>
</dbReference>
<organism evidence="1 2">
    <name type="scientific">Lasius niger</name>
    <name type="common">Black garden ant</name>
    <dbReference type="NCBI Taxonomy" id="67767"/>
    <lineage>
        <taxon>Eukaryota</taxon>
        <taxon>Metazoa</taxon>
        <taxon>Ecdysozoa</taxon>
        <taxon>Arthropoda</taxon>
        <taxon>Hexapoda</taxon>
        <taxon>Insecta</taxon>
        <taxon>Pterygota</taxon>
        <taxon>Neoptera</taxon>
        <taxon>Endopterygota</taxon>
        <taxon>Hymenoptera</taxon>
        <taxon>Apocrita</taxon>
        <taxon>Aculeata</taxon>
        <taxon>Formicoidea</taxon>
        <taxon>Formicidae</taxon>
        <taxon>Formicinae</taxon>
        <taxon>Lasius</taxon>
        <taxon>Lasius</taxon>
    </lineage>
</organism>
<reference evidence="1 2" key="1">
    <citation type="submission" date="2015-04" db="EMBL/GenBank/DDBJ databases">
        <title>Lasius niger genome sequencing.</title>
        <authorList>
            <person name="Konorov E.A."/>
            <person name="Nikitin M.A."/>
            <person name="Kirill M.V."/>
            <person name="Chang P."/>
        </authorList>
    </citation>
    <scope>NUCLEOTIDE SEQUENCE [LARGE SCALE GENOMIC DNA]</scope>
    <source>
        <tissue evidence="1">Whole</tissue>
    </source>
</reference>
<dbReference type="PaxDb" id="67767-A0A0J7K4N9"/>
<accession>A0A0J7K4N9</accession>
<evidence type="ECO:0000313" key="1">
    <source>
        <dbReference type="EMBL" id="KMQ85264.1"/>
    </source>
</evidence>
<proteinExistence type="predicted"/>
<evidence type="ECO:0000313" key="2">
    <source>
        <dbReference type="Proteomes" id="UP000036403"/>
    </source>
</evidence>
<dbReference type="OrthoDB" id="7700944at2759"/>
<dbReference type="AlphaFoldDB" id="A0A0J7K4N9"/>
<name>A0A0J7K4N9_LASNI</name>
<dbReference type="Proteomes" id="UP000036403">
    <property type="component" value="Unassembled WGS sequence"/>
</dbReference>
<keyword evidence="2" id="KW-1185">Reference proteome</keyword>
<keyword evidence="1" id="KW-0548">Nucleotidyltransferase</keyword>
<sequence>MEAACDASMPRSVLRSPKKAYWWSEDIAEQRRKLMRSKRRISKLCGGNGSPIEDKWREYRSLRDELRRMIRAARARSWGELLSSLDKNPWGRPYKMMLGKLKQGAFPATETLDPLFVQIIIDLFPVEDGLNDPIPERGVQWDEEEMHVSRGELWDVVRRI</sequence>
<keyword evidence="1" id="KW-0808">Transferase</keyword>
<keyword evidence="1" id="KW-0695">RNA-directed DNA polymerase</keyword>
<protein>
    <submittedName>
        <fullName evidence="1">Reverse transcriptase</fullName>
    </submittedName>
</protein>